<dbReference type="SUPFAM" id="SSF56645">
    <property type="entry name" value="Acyl-CoA dehydrogenase NM domain-like"/>
    <property type="match status" value="1"/>
</dbReference>
<dbReference type="RefSeq" id="XP_047756790.1">
    <property type="nucleotide sequence ID" value="XM_047899325.1"/>
</dbReference>
<dbReference type="KEGG" id="ffu:CLAFUR5_00177"/>
<keyword evidence="2 4" id="KW-0285">Flavoprotein</keyword>
<comment type="cofactor">
    <cofactor evidence="4">
        <name>FAD</name>
        <dbReference type="ChEBI" id="CHEBI:57692"/>
    </cofactor>
</comment>
<feature type="domain" description="Acyl-CoA oxidase/dehydrogenase middle" evidence="6">
    <location>
        <begin position="224"/>
        <end position="340"/>
    </location>
</feature>
<organism evidence="8 9">
    <name type="scientific">Passalora fulva</name>
    <name type="common">Tomato leaf mold</name>
    <name type="synonym">Cladosporium fulvum</name>
    <dbReference type="NCBI Taxonomy" id="5499"/>
    <lineage>
        <taxon>Eukaryota</taxon>
        <taxon>Fungi</taxon>
        <taxon>Dikarya</taxon>
        <taxon>Ascomycota</taxon>
        <taxon>Pezizomycotina</taxon>
        <taxon>Dothideomycetes</taxon>
        <taxon>Dothideomycetidae</taxon>
        <taxon>Mycosphaerellales</taxon>
        <taxon>Mycosphaerellaceae</taxon>
        <taxon>Fulvia</taxon>
    </lineage>
</organism>
<dbReference type="EMBL" id="CP090163">
    <property type="protein sequence ID" value="UJO12424.1"/>
    <property type="molecule type" value="Genomic_DNA"/>
</dbReference>
<dbReference type="SUPFAM" id="SSF47203">
    <property type="entry name" value="Acyl-CoA dehydrogenase C-terminal domain-like"/>
    <property type="match status" value="1"/>
</dbReference>
<dbReference type="GO" id="GO:0003995">
    <property type="term" value="F:acyl-CoA dehydrogenase activity"/>
    <property type="evidence" value="ECO:0007669"/>
    <property type="project" value="TreeGrafter"/>
</dbReference>
<keyword evidence="4" id="KW-0560">Oxidoreductase</keyword>
<evidence type="ECO:0000256" key="2">
    <source>
        <dbReference type="ARBA" id="ARBA00022630"/>
    </source>
</evidence>
<dbReference type="PANTHER" id="PTHR42707:SF2">
    <property type="entry name" value="ACD11 DEHYDROGENASE"/>
    <property type="match status" value="1"/>
</dbReference>
<dbReference type="InterPro" id="IPR009100">
    <property type="entry name" value="AcylCoA_DH/oxidase_NM_dom_sf"/>
</dbReference>
<dbReference type="AlphaFoldDB" id="A0A9Q8L7U9"/>
<dbReference type="Pfam" id="PF00441">
    <property type="entry name" value="Acyl-CoA_dh_1"/>
    <property type="match status" value="1"/>
</dbReference>
<name>A0A9Q8L7U9_PASFU</name>
<dbReference type="InterPro" id="IPR006091">
    <property type="entry name" value="Acyl-CoA_Oxase/DH_mid-dom"/>
</dbReference>
<evidence type="ECO:0000259" key="7">
    <source>
        <dbReference type="Pfam" id="PF18158"/>
    </source>
</evidence>
<feature type="domain" description="Adaptive response protein AidB N-terminal" evidence="7">
    <location>
        <begin position="57"/>
        <end position="191"/>
    </location>
</feature>
<dbReference type="Pfam" id="PF18158">
    <property type="entry name" value="AidB_N"/>
    <property type="match status" value="1"/>
</dbReference>
<proteinExistence type="inferred from homology"/>
<dbReference type="InterPro" id="IPR036250">
    <property type="entry name" value="AcylCo_DH-like_C"/>
</dbReference>
<reference evidence="8" key="1">
    <citation type="submission" date="2021-12" db="EMBL/GenBank/DDBJ databases">
        <authorList>
            <person name="Zaccaron A."/>
            <person name="Stergiopoulos I."/>
        </authorList>
    </citation>
    <scope>NUCLEOTIDE SEQUENCE</scope>
    <source>
        <strain evidence="8">Race5_Kim</strain>
    </source>
</reference>
<gene>
    <name evidence="8" type="ORF">CLAFUR5_00177</name>
</gene>
<dbReference type="GeneID" id="71980055"/>
<sequence>MMDAASEMEYMSYTEVRLKVQHVVGHIKSLTMTEHKHNFPASSATNGFFQEPPVLSSAFEEDQALKRVNRFYLPPSIQEQVSGDLTRFSTLVTTPQIRNWCADAERNIPYVRHWDSWGRRVDELITTEGWRKLQDLGISEGIVAIGHEATYGQHSRVYQFLKYYIWTPWNAFVTCPSGMTDGAAKLLESQLAKKDLGEVERRVFKAAHGRLVSREVGKAWTSGQWMTERPGGSDVQNTETQATLSTGAQDTTVTQVDGNPLGPISINGFKWFSSATDANTTVLLAREIPNGGISAFFAPTRVVDTSSDTKDSRLNGISIQRLKSKLGTHAVPTAELVLSDMRAWRIGKAGQGTKEISTVLNITRVHNAVTAVGVWGRGLSISRAFSKVRTARGKLLVDTPAHVRTLAEQHVEYRAMMHLTFYTVALLGASERTGRGAADSAPYEPAGLAPKHAVPHLLRLLTPLAKMLTAKASIAGLAECIESLGGVGYLENEDISMNIARLYRDANVLSIWEGTTNIMADDVVRIVKGSAGPAVLHALNDVVASATAAWSSQGQTQWAEIVVGRWSKLKATISAGSKERLTFNGRALAGELGWVVCALLLGADALSDGDEIATSICNRWIMRRSASQDLRLSGEDEVLQDREIAFGRDVAVADRARL</sequence>
<dbReference type="InterPro" id="IPR009075">
    <property type="entry name" value="AcylCo_DH/oxidase_C"/>
</dbReference>
<evidence type="ECO:0000259" key="6">
    <source>
        <dbReference type="Pfam" id="PF02770"/>
    </source>
</evidence>
<dbReference type="OrthoDB" id="10251155at2759"/>
<dbReference type="InterPro" id="IPR041504">
    <property type="entry name" value="AidB_N"/>
</dbReference>
<dbReference type="Pfam" id="PF02770">
    <property type="entry name" value="Acyl-CoA_dh_M"/>
    <property type="match status" value="1"/>
</dbReference>
<dbReference type="PANTHER" id="PTHR42707">
    <property type="entry name" value="ACYL-COA DEHYDROGENASE"/>
    <property type="match status" value="1"/>
</dbReference>
<evidence type="ECO:0000259" key="5">
    <source>
        <dbReference type="Pfam" id="PF00441"/>
    </source>
</evidence>
<comment type="similarity">
    <text evidence="1 4">Belongs to the acyl-CoA dehydrogenase family.</text>
</comment>
<evidence type="ECO:0000256" key="3">
    <source>
        <dbReference type="ARBA" id="ARBA00022827"/>
    </source>
</evidence>
<dbReference type="Proteomes" id="UP000756132">
    <property type="component" value="Chromosome 1"/>
</dbReference>
<evidence type="ECO:0000256" key="4">
    <source>
        <dbReference type="RuleBase" id="RU362125"/>
    </source>
</evidence>
<dbReference type="Gene3D" id="1.20.140.10">
    <property type="entry name" value="Butyryl-CoA Dehydrogenase, subunit A, domain 3"/>
    <property type="match status" value="1"/>
</dbReference>
<keyword evidence="3 4" id="KW-0274">FAD</keyword>
<dbReference type="Gene3D" id="6.10.250.600">
    <property type="match status" value="1"/>
</dbReference>
<evidence type="ECO:0000313" key="9">
    <source>
        <dbReference type="Proteomes" id="UP000756132"/>
    </source>
</evidence>
<accession>A0A9Q8L7U9</accession>
<dbReference type="InterPro" id="IPR052904">
    <property type="entry name" value="Acyl-CoA_dehydrogenase-like"/>
</dbReference>
<protein>
    <submittedName>
        <fullName evidence="8">Acyl-CoA dehydrogenase family member 11</fullName>
    </submittedName>
</protein>
<evidence type="ECO:0000313" key="8">
    <source>
        <dbReference type="EMBL" id="UJO12424.1"/>
    </source>
</evidence>
<keyword evidence="9" id="KW-1185">Reference proteome</keyword>
<evidence type="ECO:0000256" key="1">
    <source>
        <dbReference type="ARBA" id="ARBA00009347"/>
    </source>
</evidence>
<reference evidence="8" key="2">
    <citation type="journal article" date="2022" name="Microb. Genom.">
        <title>A chromosome-scale genome assembly of the tomato pathogen Cladosporium fulvum reveals a compartmentalized genome architecture and the presence of a dispensable chromosome.</title>
        <authorList>
            <person name="Zaccaron A.Z."/>
            <person name="Chen L.H."/>
            <person name="Samaras A."/>
            <person name="Stergiopoulos I."/>
        </authorList>
    </citation>
    <scope>NUCLEOTIDE SEQUENCE</scope>
    <source>
        <strain evidence="8">Race5_Kim</strain>
    </source>
</reference>
<dbReference type="Gene3D" id="2.40.110.20">
    <property type="match status" value="1"/>
</dbReference>
<feature type="domain" description="Acyl-CoA dehydrogenase/oxidase C-terminal" evidence="5">
    <location>
        <begin position="350"/>
        <end position="525"/>
    </location>
</feature>